<dbReference type="GO" id="GO:0020037">
    <property type="term" value="F:heme binding"/>
    <property type="evidence" value="ECO:0007669"/>
    <property type="project" value="InterPro"/>
</dbReference>
<sequence length="527" mass="58601">MLEALFTSPEVLSLVSAAVFLTLCWAKLDKAPAANATGDKVKHAVVLPGTLPLLGNAIELAANASQMHDWLADRFAATDGEAFVVRLPGKDDMMCIAKPEHLEAVLKTHFDHFPKSTYIHDVFYDLLGHGIVLTNGETWKRQRNVVVKLFSARALREHMTPLVQQYTKQLVGILADAAATSTRLDVCDLLHRFTFDVFGEIGLGAKMGSMCGAYQPFARAMDEAQFLAGKRFKQPVWYWKLRRWLNVGDERRLREDVRVIDEHLMGFIADAVERRRLRAARQKRAEQPAPHPDKDIVSIVLDTMESTGLAMDPEEVRNIALASIIAGRDTTADCMSWLIHMLSQNPAVETKLRNEILAQIPDLSFDMAYTPSSEDVNRVPYLEACIRELLRLYPSAPLITTHCVKDTVFSDGTFVPAKTDIGIALFSAGRLTSVWGEDALAFRPERFLDSDTGDVMPMSATRFAPFSAGPRVCVGQALAFIEMKIVLASVVGRFYMVPEPGQNVAYTQGISLGMMTPLMMRLESVKR</sequence>
<dbReference type="Gene3D" id="1.10.630.10">
    <property type="entry name" value="Cytochrome P450"/>
    <property type="match status" value="1"/>
</dbReference>
<evidence type="ECO:0000256" key="2">
    <source>
        <dbReference type="ARBA" id="ARBA00022723"/>
    </source>
</evidence>
<proteinExistence type="inferred from homology"/>
<keyword evidence="3 6" id="KW-0560">Oxidoreductase</keyword>
<dbReference type="InterPro" id="IPR017972">
    <property type="entry name" value="Cyt_P450_CS"/>
</dbReference>
<dbReference type="GO" id="GO:0006629">
    <property type="term" value="P:lipid metabolic process"/>
    <property type="evidence" value="ECO:0007669"/>
    <property type="project" value="UniProtKB-ARBA"/>
</dbReference>
<dbReference type="PANTHER" id="PTHR24296">
    <property type="entry name" value="CYTOCHROME P450"/>
    <property type="match status" value="1"/>
</dbReference>
<accession>A0AAV0UG74</accession>
<evidence type="ECO:0000313" key="7">
    <source>
        <dbReference type="EMBL" id="CAI5735869.1"/>
    </source>
</evidence>
<keyword evidence="6" id="KW-0503">Monooxygenase</keyword>
<keyword evidence="5 6" id="KW-0349">Heme</keyword>
<dbReference type="Proteomes" id="UP001162031">
    <property type="component" value="Unassembled WGS sequence"/>
</dbReference>
<dbReference type="SUPFAM" id="SSF48264">
    <property type="entry name" value="Cytochrome P450"/>
    <property type="match status" value="1"/>
</dbReference>
<dbReference type="GO" id="GO:0005506">
    <property type="term" value="F:iron ion binding"/>
    <property type="evidence" value="ECO:0007669"/>
    <property type="project" value="InterPro"/>
</dbReference>
<dbReference type="Pfam" id="PF00067">
    <property type="entry name" value="p450"/>
    <property type="match status" value="1"/>
</dbReference>
<keyword evidence="4 5" id="KW-0408">Iron</keyword>
<dbReference type="AlphaFoldDB" id="A0AAV0UG74"/>
<organism evidence="7 8">
    <name type="scientific">Hyaloperonospora brassicae</name>
    <name type="common">Brassica downy mildew</name>
    <name type="synonym">Peronospora brassicae</name>
    <dbReference type="NCBI Taxonomy" id="162125"/>
    <lineage>
        <taxon>Eukaryota</taxon>
        <taxon>Sar</taxon>
        <taxon>Stramenopiles</taxon>
        <taxon>Oomycota</taxon>
        <taxon>Peronosporomycetes</taxon>
        <taxon>Peronosporales</taxon>
        <taxon>Peronosporaceae</taxon>
        <taxon>Hyaloperonospora</taxon>
    </lineage>
</organism>
<reference evidence="7" key="1">
    <citation type="submission" date="2022-12" db="EMBL/GenBank/DDBJ databases">
        <authorList>
            <person name="Webb A."/>
        </authorList>
    </citation>
    <scope>NUCLEOTIDE SEQUENCE</scope>
    <source>
        <strain evidence="7">Hp1</strain>
    </source>
</reference>
<evidence type="ECO:0000256" key="6">
    <source>
        <dbReference type="RuleBase" id="RU000461"/>
    </source>
</evidence>
<comment type="similarity">
    <text evidence="1 6">Belongs to the cytochrome P450 family.</text>
</comment>
<dbReference type="GO" id="GO:0004497">
    <property type="term" value="F:monooxygenase activity"/>
    <property type="evidence" value="ECO:0007669"/>
    <property type="project" value="UniProtKB-KW"/>
</dbReference>
<evidence type="ECO:0000313" key="8">
    <source>
        <dbReference type="Proteomes" id="UP001162031"/>
    </source>
</evidence>
<evidence type="ECO:0000256" key="3">
    <source>
        <dbReference type="ARBA" id="ARBA00023002"/>
    </source>
</evidence>
<dbReference type="GO" id="GO:0016705">
    <property type="term" value="F:oxidoreductase activity, acting on paired donors, with incorporation or reduction of molecular oxygen"/>
    <property type="evidence" value="ECO:0007669"/>
    <property type="project" value="InterPro"/>
</dbReference>
<dbReference type="EMBL" id="CANTFL010001287">
    <property type="protein sequence ID" value="CAI5735869.1"/>
    <property type="molecule type" value="Genomic_DNA"/>
</dbReference>
<keyword evidence="2 5" id="KW-0479">Metal-binding</keyword>
<feature type="binding site" description="axial binding residue" evidence="5">
    <location>
        <position position="473"/>
    </location>
    <ligand>
        <name>heme</name>
        <dbReference type="ChEBI" id="CHEBI:30413"/>
    </ligand>
    <ligandPart>
        <name>Fe</name>
        <dbReference type="ChEBI" id="CHEBI:18248"/>
    </ligandPart>
</feature>
<evidence type="ECO:0000256" key="4">
    <source>
        <dbReference type="ARBA" id="ARBA00023004"/>
    </source>
</evidence>
<gene>
    <name evidence="7" type="ORF">HBR001_LOCUS6632</name>
</gene>
<dbReference type="InterPro" id="IPR036396">
    <property type="entry name" value="Cyt_P450_sf"/>
</dbReference>
<keyword evidence="8" id="KW-1185">Reference proteome</keyword>
<evidence type="ECO:0000256" key="5">
    <source>
        <dbReference type="PIRSR" id="PIRSR602401-1"/>
    </source>
</evidence>
<comment type="caution">
    <text evidence="7">The sequence shown here is derived from an EMBL/GenBank/DDBJ whole genome shotgun (WGS) entry which is preliminary data.</text>
</comment>
<dbReference type="PRINTS" id="PR00385">
    <property type="entry name" value="P450"/>
</dbReference>
<dbReference type="PRINTS" id="PR00463">
    <property type="entry name" value="EP450I"/>
</dbReference>
<dbReference type="InterPro" id="IPR002401">
    <property type="entry name" value="Cyt_P450_E_grp-I"/>
</dbReference>
<protein>
    <recommendedName>
        <fullName evidence="9">RxLR effector candidate protein</fullName>
    </recommendedName>
</protein>
<comment type="cofactor">
    <cofactor evidence="5">
        <name>heme</name>
        <dbReference type="ChEBI" id="CHEBI:30413"/>
    </cofactor>
</comment>
<dbReference type="PROSITE" id="PS00086">
    <property type="entry name" value="CYTOCHROME_P450"/>
    <property type="match status" value="1"/>
</dbReference>
<name>A0AAV0UG74_HYABA</name>
<evidence type="ECO:0008006" key="9">
    <source>
        <dbReference type="Google" id="ProtNLM"/>
    </source>
</evidence>
<evidence type="ECO:0000256" key="1">
    <source>
        <dbReference type="ARBA" id="ARBA00010617"/>
    </source>
</evidence>
<dbReference type="CDD" id="cd11064">
    <property type="entry name" value="CYP86A"/>
    <property type="match status" value="1"/>
</dbReference>
<dbReference type="InterPro" id="IPR001128">
    <property type="entry name" value="Cyt_P450"/>
</dbReference>